<dbReference type="InterPro" id="IPR029058">
    <property type="entry name" value="AB_hydrolase_fold"/>
</dbReference>
<protein>
    <submittedName>
        <fullName evidence="2">Alpha/beta hydrolase</fullName>
    </submittedName>
</protein>
<evidence type="ECO:0000256" key="1">
    <source>
        <dbReference type="SAM" id="MobiDB-lite"/>
    </source>
</evidence>
<accession>A0A5C5TUQ2</accession>
<proteinExistence type="predicted"/>
<dbReference type="RefSeq" id="WP_146325750.1">
    <property type="nucleotide sequence ID" value="NZ_BAABLR010000050.1"/>
</dbReference>
<dbReference type="Proteomes" id="UP000320791">
    <property type="component" value="Unassembled WGS sequence"/>
</dbReference>
<gene>
    <name evidence="2" type="ORF">FRX94_12910</name>
</gene>
<keyword evidence="3" id="KW-1185">Reference proteome</keyword>
<comment type="caution">
    <text evidence="2">The sequence shown here is derived from an EMBL/GenBank/DDBJ whole genome shotgun (WGS) entry which is preliminary data.</text>
</comment>
<dbReference type="EMBL" id="VOHM01000050">
    <property type="protein sequence ID" value="TWT17002.1"/>
    <property type="molecule type" value="Genomic_DNA"/>
</dbReference>
<dbReference type="AlphaFoldDB" id="A0A5C5TUQ2"/>
<name>A0A5C5TUQ2_9CORY</name>
<dbReference type="OrthoDB" id="4418429at2"/>
<feature type="region of interest" description="Disordered" evidence="1">
    <location>
        <begin position="1"/>
        <end position="21"/>
    </location>
</feature>
<feature type="compositionally biased region" description="Basic and acidic residues" evidence="1">
    <location>
        <begin position="1"/>
        <end position="15"/>
    </location>
</feature>
<dbReference type="SUPFAM" id="SSF53474">
    <property type="entry name" value="alpha/beta-Hydrolases"/>
    <property type="match status" value="1"/>
</dbReference>
<dbReference type="Gene3D" id="3.40.50.1820">
    <property type="entry name" value="alpha/beta hydrolase"/>
    <property type="match status" value="1"/>
</dbReference>
<dbReference type="GO" id="GO:0016787">
    <property type="term" value="F:hydrolase activity"/>
    <property type="evidence" value="ECO:0007669"/>
    <property type="project" value="UniProtKB-KW"/>
</dbReference>
<evidence type="ECO:0000313" key="2">
    <source>
        <dbReference type="EMBL" id="TWT17002.1"/>
    </source>
</evidence>
<keyword evidence="2" id="KW-0378">Hydrolase</keyword>
<evidence type="ECO:0000313" key="3">
    <source>
        <dbReference type="Proteomes" id="UP000320791"/>
    </source>
</evidence>
<organism evidence="2 3">
    <name type="scientific">Corynebacterium canis</name>
    <dbReference type="NCBI Taxonomy" id="679663"/>
    <lineage>
        <taxon>Bacteria</taxon>
        <taxon>Bacillati</taxon>
        <taxon>Actinomycetota</taxon>
        <taxon>Actinomycetes</taxon>
        <taxon>Mycobacteriales</taxon>
        <taxon>Corynebacteriaceae</taxon>
        <taxon>Corynebacterium</taxon>
    </lineage>
</organism>
<reference evidence="2 3" key="1">
    <citation type="submission" date="2019-08" db="EMBL/GenBank/DDBJ databases">
        <authorList>
            <person name="Lei W."/>
        </authorList>
    </citation>
    <scope>NUCLEOTIDE SEQUENCE [LARGE SCALE GENOMIC DNA]</scope>
    <source>
        <strain evidence="2 3">CCUG 58627</strain>
    </source>
</reference>
<sequence>MSDVVHDDTTDRDFHIGGNEAGLSPEEQLAQLSWYINEHYPRPTEDADIDRWVAMLPDRLTHASMLVLGSALDHSMPGVAFTGNVSVLALPELRAARFTPSNPTGRWAVSLHGGAFRRGAGIALDNAWRPEVAAAAELSGTTIVDVDYPLLPASTAEMMGAIEAAIHYTRAQEATHVTAWGASAGAALAVLASPLVDALLLTRPQFDAAAINATLPTPDNWPRTLIQVGLQDTTVQRWEAAERVAEVREYVSEHLISTPEVARQRVRDVAESLRTAE</sequence>